<evidence type="ECO:0000313" key="1">
    <source>
        <dbReference type="EMBL" id="CAK9002627.1"/>
    </source>
</evidence>
<gene>
    <name evidence="1" type="ORF">SCF082_LOCUS7426</name>
</gene>
<protein>
    <submittedName>
        <fullName evidence="1">Uncharacterized protein</fullName>
    </submittedName>
</protein>
<evidence type="ECO:0000313" key="2">
    <source>
        <dbReference type="Proteomes" id="UP001642464"/>
    </source>
</evidence>
<comment type="caution">
    <text evidence="1">The sequence shown here is derived from an EMBL/GenBank/DDBJ whole genome shotgun (WGS) entry which is preliminary data.</text>
</comment>
<sequence>MEQMLLETSQATKALDLSELPEQVSGEMRFAIVLYMSGLKLFNPLGFPRQSLGFLLDEHLFKQDQQLLKQAHGFLYYLMTGLSRLPSWPQPYLYRGVGAESREAYVSGRTCFWPGLCFATSNASQARLSAGPAGVILRIRVLQEGSHSRDLRSICRHTDAILLPNFKTQVLQEAKFDSTIGLEVVEFVEPQQAAL</sequence>
<reference evidence="1 2" key="1">
    <citation type="submission" date="2024-02" db="EMBL/GenBank/DDBJ databases">
        <authorList>
            <person name="Chen Y."/>
            <person name="Shah S."/>
            <person name="Dougan E. K."/>
            <person name="Thang M."/>
            <person name="Chan C."/>
        </authorList>
    </citation>
    <scope>NUCLEOTIDE SEQUENCE [LARGE SCALE GENOMIC DNA]</scope>
</reference>
<accession>A0ABP0IJ67</accession>
<dbReference type="EMBL" id="CAXAMM010004158">
    <property type="protein sequence ID" value="CAK9002627.1"/>
    <property type="molecule type" value="Genomic_DNA"/>
</dbReference>
<organism evidence="1 2">
    <name type="scientific">Durusdinium trenchii</name>
    <dbReference type="NCBI Taxonomy" id="1381693"/>
    <lineage>
        <taxon>Eukaryota</taxon>
        <taxon>Sar</taxon>
        <taxon>Alveolata</taxon>
        <taxon>Dinophyceae</taxon>
        <taxon>Suessiales</taxon>
        <taxon>Symbiodiniaceae</taxon>
        <taxon>Durusdinium</taxon>
    </lineage>
</organism>
<name>A0ABP0IJ67_9DINO</name>
<proteinExistence type="predicted"/>
<dbReference type="Proteomes" id="UP001642464">
    <property type="component" value="Unassembled WGS sequence"/>
</dbReference>
<keyword evidence="2" id="KW-1185">Reference proteome</keyword>